<dbReference type="Gene3D" id="3.40.30.10">
    <property type="entry name" value="Glutaredoxin"/>
    <property type="match status" value="1"/>
</dbReference>
<evidence type="ECO:0000313" key="2">
    <source>
        <dbReference type="EMBL" id="EWT02067.1"/>
    </source>
</evidence>
<dbReference type="RefSeq" id="WP_084328067.1">
    <property type="nucleotide sequence ID" value="NZ_AWSA01000014.1"/>
</dbReference>
<dbReference type="EMBL" id="AWSA01000014">
    <property type="protein sequence ID" value="EWT02067.1"/>
    <property type="molecule type" value="Genomic_DNA"/>
</dbReference>
<dbReference type="AlphaFoldDB" id="W9GA18"/>
<proteinExistence type="predicted"/>
<sequence length="101" mass="10916">MGIAEHFVAIPSPTPHAEAQAHGATGVAVYWRPNCPFTMRLRAKVRRHSEQIAWVNIWEDADGAAWVRSVNDGNETVPTVLISGVAHTNPDPALVVAALAR</sequence>
<dbReference type="OrthoDB" id="8991911at2"/>
<dbReference type="PATRIC" id="fig|1386089.3.peg.1670"/>
<dbReference type="Pfam" id="PF00462">
    <property type="entry name" value="Glutaredoxin"/>
    <property type="match status" value="1"/>
</dbReference>
<dbReference type="Proteomes" id="UP000019489">
    <property type="component" value="Unassembled WGS sequence"/>
</dbReference>
<dbReference type="STRING" id="1386089.N865_07195"/>
<reference evidence="2 3" key="1">
    <citation type="submission" date="2013-08" db="EMBL/GenBank/DDBJ databases">
        <title>Intrasporangium oryzae NRRL B-24470.</title>
        <authorList>
            <person name="Liu H."/>
            <person name="Wang G."/>
        </authorList>
    </citation>
    <scope>NUCLEOTIDE SEQUENCE [LARGE SCALE GENOMIC DNA]</scope>
    <source>
        <strain evidence="2 3">NRRL B-24470</strain>
    </source>
</reference>
<protein>
    <submittedName>
        <fullName evidence="2">Membrane protein</fullName>
    </submittedName>
</protein>
<organism evidence="2 3">
    <name type="scientific">Intrasporangium oryzae NRRL B-24470</name>
    <dbReference type="NCBI Taxonomy" id="1386089"/>
    <lineage>
        <taxon>Bacteria</taxon>
        <taxon>Bacillati</taxon>
        <taxon>Actinomycetota</taxon>
        <taxon>Actinomycetes</taxon>
        <taxon>Micrococcales</taxon>
        <taxon>Intrasporangiaceae</taxon>
        <taxon>Intrasporangium</taxon>
    </lineage>
</organism>
<evidence type="ECO:0000313" key="3">
    <source>
        <dbReference type="Proteomes" id="UP000019489"/>
    </source>
</evidence>
<dbReference type="InterPro" id="IPR036249">
    <property type="entry name" value="Thioredoxin-like_sf"/>
</dbReference>
<comment type="caution">
    <text evidence="2">The sequence shown here is derived from an EMBL/GenBank/DDBJ whole genome shotgun (WGS) entry which is preliminary data.</text>
</comment>
<dbReference type="SUPFAM" id="SSF52833">
    <property type="entry name" value="Thioredoxin-like"/>
    <property type="match status" value="1"/>
</dbReference>
<feature type="domain" description="Glutaredoxin" evidence="1">
    <location>
        <begin position="27"/>
        <end position="85"/>
    </location>
</feature>
<gene>
    <name evidence="2" type="ORF">N865_07195</name>
</gene>
<dbReference type="eggNOG" id="COG0695">
    <property type="taxonomic scope" value="Bacteria"/>
</dbReference>
<name>W9GA18_9MICO</name>
<accession>W9GA18</accession>
<dbReference type="InterPro" id="IPR002109">
    <property type="entry name" value="Glutaredoxin"/>
</dbReference>
<evidence type="ECO:0000259" key="1">
    <source>
        <dbReference type="Pfam" id="PF00462"/>
    </source>
</evidence>
<keyword evidence="3" id="KW-1185">Reference proteome</keyword>